<dbReference type="Proteomes" id="UP000694865">
    <property type="component" value="Unplaced"/>
</dbReference>
<dbReference type="InterPro" id="IPR032675">
    <property type="entry name" value="LRR_dom_sf"/>
</dbReference>
<dbReference type="InterPro" id="IPR025875">
    <property type="entry name" value="Leu-rich_rpt_4"/>
</dbReference>
<dbReference type="Pfam" id="PF12799">
    <property type="entry name" value="LRR_4"/>
    <property type="match status" value="1"/>
</dbReference>
<protein>
    <submittedName>
        <fullName evidence="5">Protein phosphatase 1 regulatory subunit 7-like</fullName>
    </submittedName>
</protein>
<keyword evidence="4" id="KW-1185">Reference proteome</keyword>
<dbReference type="PANTHER" id="PTHR46652">
    <property type="entry name" value="LEUCINE-RICH REPEAT AND IQ DOMAIN-CONTAINING PROTEIN 1-RELATED"/>
    <property type="match status" value="1"/>
</dbReference>
<reference evidence="5" key="1">
    <citation type="submission" date="2025-08" db="UniProtKB">
        <authorList>
            <consortium name="RefSeq"/>
        </authorList>
    </citation>
    <scope>IDENTIFICATION</scope>
    <source>
        <tissue evidence="5">Testes</tissue>
    </source>
</reference>
<evidence type="ECO:0000313" key="5">
    <source>
        <dbReference type="RefSeq" id="XP_002740712.1"/>
    </source>
</evidence>
<dbReference type="InterPro" id="IPR003591">
    <property type="entry name" value="Leu-rich_rpt_typical-subtyp"/>
</dbReference>
<dbReference type="SUPFAM" id="SSF52058">
    <property type="entry name" value="L domain-like"/>
    <property type="match status" value="1"/>
</dbReference>
<dbReference type="PANTHER" id="PTHR46652:SF3">
    <property type="entry name" value="LEUCINE-RICH REPEAT-CONTAINING PROTEIN 9"/>
    <property type="match status" value="1"/>
</dbReference>
<feature type="region of interest" description="Disordered" evidence="3">
    <location>
        <begin position="1"/>
        <end position="63"/>
    </location>
</feature>
<feature type="compositionally biased region" description="Polar residues" evidence="3">
    <location>
        <begin position="39"/>
        <end position="52"/>
    </location>
</feature>
<keyword evidence="1" id="KW-0433">Leucine-rich repeat</keyword>
<evidence type="ECO:0000256" key="1">
    <source>
        <dbReference type="ARBA" id="ARBA00022614"/>
    </source>
</evidence>
<dbReference type="InterPro" id="IPR050836">
    <property type="entry name" value="SDS22/Internalin_LRR"/>
</dbReference>
<dbReference type="SMART" id="SM00369">
    <property type="entry name" value="LRR_TYP"/>
    <property type="match status" value="4"/>
</dbReference>
<evidence type="ECO:0000256" key="3">
    <source>
        <dbReference type="SAM" id="MobiDB-lite"/>
    </source>
</evidence>
<dbReference type="InterPro" id="IPR001611">
    <property type="entry name" value="Leu-rich_rpt"/>
</dbReference>
<dbReference type="RefSeq" id="XP_002740712.1">
    <property type="nucleotide sequence ID" value="XM_002740666.2"/>
</dbReference>
<feature type="compositionally biased region" description="Polar residues" evidence="3">
    <location>
        <begin position="426"/>
        <end position="438"/>
    </location>
</feature>
<dbReference type="Gene3D" id="3.80.10.10">
    <property type="entry name" value="Ribonuclease Inhibitor"/>
    <property type="match status" value="2"/>
</dbReference>
<organism evidence="4 5">
    <name type="scientific">Saccoglossus kowalevskii</name>
    <name type="common">Acorn worm</name>
    <dbReference type="NCBI Taxonomy" id="10224"/>
    <lineage>
        <taxon>Eukaryota</taxon>
        <taxon>Metazoa</taxon>
        <taxon>Hemichordata</taxon>
        <taxon>Enteropneusta</taxon>
        <taxon>Harrimaniidae</taxon>
        <taxon>Saccoglossus</taxon>
    </lineage>
</organism>
<accession>A0ABM0GZA8</accession>
<dbReference type="Pfam" id="PF13516">
    <property type="entry name" value="LRR_6"/>
    <property type="match status" value="1"/>
</dbReference>
<evidence type="ECO:0000313" key="4">
    <source>
        <dbReference type="Proteomes" id="UP000694865"/>
    </source>
</evidence>
<keyword evidence="2" id="KW-0677">Repeat</keyword>
<evidence type="ECO:0000256" key="2">
    <source>
        <dbReference type="ARBA" id="ARBA00022737"/>
    </source>
</evidence>
<dbReference type="GeneID" id="100373641"/>
<feature type="region of interest" description="Disordered" evidence="3">
    <location>
        <begin position="415"/>
        <end position="439"/>
    </location>
</feature>
<dbReference type="SMART" id="SM00365">
    <property type="entry name" value="LRR_SD22"/>
    <property type="match status" value="5"/>
</dbReference>
<proteinExistence type="predicted"/>
<dbReference type="PROSITE" id="PS51450">
    <property type="entry name" value="LRR"/>
    <property type="match status" value="5"/>
</dbReference>
<sequence>MSAKTRSPFSAQNSRSPSKPSGSAKYQRKTPPSVRNHVHSATNGRVASTRNKTVSKEHNDSDTEQDVLMINIPSAGDVMRERESNAVTCEIDPQKILQQSGEISYQNIYECNLHASNIGRINNLEKFIKLRILDLSCNHIKHIENLDRNTDLRELKLYGNQIAEIQNINGCRELCNLLLQHNRIKTLGKGLSCLRNLKMMRLDNNQISRIESREITSCGHLTYLDISNNRIDNLVSFNCLQNLIELYASGNRIQSISDLSRCRKLQDLDVSNNRLTDISGLKGLPNLMNLNVANNSLTNDRLKAVGKLQCGLCKISNLVELFISGNPFAAEGGEKQSYIHELRTLLPKLEILDGVPMRRITQRSAPVMRPMSATSAVSSRQVENQIRSVEQDIVSFESSLASRFENLRTTVDTLPLEAPSRLGNDSDVSSRPGTSSGRCSVRSRIFQAKAFADEHF</sequence>
<dbReference type="SMART" id="SM00364">
    <property type="entry name" value="LRR_BAC"/>
    <property type="match status" value="3"/>
</dbReference>
<feature type="compositionally biased region" description="Polar residues" evidence="3">
    <location>
        <begin position="1"/>
        <end position="21"/>
    </location>
</feature>
<dbReference type="Pfam" id="PF13855">
    <property type="entry name" value="LRR_8"/>
    <property type="match status" value="1"/>
</dbReference>
<gene>
    <name evidence="5" type="primary">LOC100373641</name>
</gene>
<name>A0ABM0GZA8_SACKO</name>